<gene>
    <name evidence="2" type="ORF">O181_036537</name>
</gene>
<organism evidence="2 3">
    <name type="scientific">Austropuccinia psidii MF-1</name>
    <dbReference type="NCBI Taxonomy" id="1389203"/>
    <lineage>
        <taxon>Eukaryota</taxon>
        <taxon>Fungi</taxon>
        <taxon>Dikarya</taxon>
        <taxon>Basidiomycota</taxon>
        <taxon>Pucciniomycotina</taxon>
        <taxon>Pucciniomycetes</taxon>
        <taxon>Pucciniales</taxon>
        <taxon>Sphaerophragmiaceae</taxon>
        <taxon>Austropuccinia</taxon>
    </lineage>
</organism>
<comment type="caution">
    <text evidence="2">The sequence shown here is derived from an EMBL/GenBank/DDBJ whole genome shotgun (WGS) entry which is preliminary data.</text>
</comment>
<evidence type="ECO:0000256" key="1">
    <source>
        <dbReference type="SAM" id="MobiDB-lite"/>
    </source>
</evidence>
<accession>A0A9Q3D798</accession>
<proteinExistence type="predicted"/>
<reference evidence="2" key="1">
    <citation type="submission" date="2021-03" db="EMBL/GenBank/DDBJ databases">
        <title>Draft genome sequence of rust myrtle Austropuccinia psidii MF-1, a brazilian biotype.</title>
        <authorList>
            <person name="Quecine M.C."/>
            <person name="Pachon D.M.R."/>
            <person name="Bonatelli M.L."/>
            <person name="Correr F.H."/>
            <person name="Franceschini L.M."/>
            <person name="Leite T.F."/>
            <person name="Margarido G.R.A."/>
            <person name="Almeida C.A."/>
            <person name="Ferrarezi J.A."/>
            <person name="Labate C.A."/>
        </authorList>
    </citation>
    <scope>NUCLEOTIDE SEQUENCE</scope>
    <source>
        <strain evidence="2">MF-1</strain>
    </source>
</reference>
<evidence type="ECO:0000313" key="3">
    <source>
        <dbReference type="Proteomes" id="UP000765509"/>
    </source>
</evidence>
<name>A0A9Q3D798_9BASI</name>
<evidence type="ECO:0000313" key="2">
    <source>
        <dbReference type="EMBL" id="MBW0496822.1"/>
    </source>
</evidence>
<feature type="compositionally biased region" description="Basic and acidic residues" evidence="1">
    <location>
        <begin position="29"/>
        <end position="42"/>
    </location>
</feature>
<protein>
    <submittedName>
        <fullName evidence="2">Uncharacterized protein</fullName>
    </submittedName>
</protein>
<keyword evidence="3" id="KW-1185">Reference proteome</keyword>
<feature type="region of interest" description="Disordered" evidence="1">
    <location>
        <begin position="78"/>
        <end position="97"/>
    </location>
</feature>
<feature type="region of interest" description="Disordered" evidence="1">
    <location>
        <begin position="1"/>
        <end position="52"/>
    </location>
</feature>
<sequence length="97" mass="10564">MLSQDHKKLAQGKEKSPVEGSQASTSAKKGQEDPKDKPEGQAKGKGKGKAHVEQALPIEFQDTQEKEYSHGKCVQYGKNSDGIQKQGRGKIVPIFSK</sequence>
<dbReference type="EMBL" id="AVOT02013847">
    <property type="protein sequence ID" value="MBW0496822.1"/>
    <property type="molecule type" value="Genomic_DNA"/>
</dbReference>
<dbReference type="Proteomes" id="UP000765509">
    <property type="component" value="Unassembled WGS sequence"/>
</dbReference>
<feature type="compositionally biased region" description="Basic and acidic residues" evidence="1">
    <location>
        <begin position="1"/>
        <end position="17"/>
    </location>
</feature>
<feature type="compositionally biased region" description="Polar residues" evidence="1">
    <location>
        <begin position="19"/>
        <end position="28"/>
    </location>
</feature>
<dbReference type="AlphaFoldDB" id="A0A9Q3D798"/>